<dbReference type="Proteomes" id="UP000243342">
    <property type="component" value="Unassembled WGS sequence"/>
</dbReference>
<dbReference type="GO" id="GO:0006355">
    <property type="term" value="P:regulation of DNA-templated transcription"/>
    <property type="evidence" value="ECO:0007669"/>
    <property type="project" value="UniProtKB-ARBA"/>
</dbReference>
<comment type="caution">
    <text evidence="4">The sequence shown here is derived from an EMBL/GenBank/DDBJ whole genome shotgun (WGS) entry which is preliminary data.</text>
</comment>
<dbReference type="InterPro" id="IPR036271">
    <property type="entry name" value="Tet_transcr_reg_TetR-rel_C_sf"/>
</dbReference>
<feature type="DNA-binding region" description="H-T-H motif" evidence="2">
    <location>
        <begin position="29"/>
        <end position="48"/>
    </location>
</feature>
<dbReference type="Pfam" id="PF17926">
    <property type="entry name" value="TetR_C_21"/>
    <property type="match status" value="1"/>
</dbReference>
<dbReference type="AlphaFoldDB" id="A0A1J7C1I9"/>
<dbReference type="EMBL" id="MLCF01000155">
    <property type="protein sequence ID" value="OIV35432.1"/>
    <property type="molecule type" value="Genomic_DNA"/>
</dbReference>
<feature type="domain" description="HTH tetR-type" evidence="3">
    <location>
        <begin position="6"/>
        <end position="66"/>
    </location>
</feature>
<evidence type="ECO:0000256" key="2">
    <source>
        <dbReference type="PROSITE-ProRule" id="PRU00335"/>
    </source>
</evidence>
<evidence type="ECO:0000313" key="5">
    <source>
        <dbReference type="Proteomes" id="UP000243342"/>
    </source>
</evidence>
<dbReference type="InterPro" id="IPR001647">
    <property type="entry name" value="HTH_TetR"/>
</dbReference>
<dbReference type="SUPFAM" id="SSF48498">
    <property type="entry name" value="Tetracyclin repressor-like, C-terminal domain"/>
    <property type="match status" value="1"/>
</dbReference>
<dbReference type="GO" id="GO:0003677">
    <property type="term" value="F:DNA binding"/>
    <property type="evidence" value="ECO:0007669"/>
    <property type="project" value="UniProtKB-UniRule"/>
</dbReference>
<organism evidence="4 5">
    <name type="scientific">Mangrovactinospora gilvigrisea</name>
    <dbReference type="NCBI Taxonomy" id="1428644"/>
    <lineage>
        <taxon>Bacteria</taxon>
        <taxon>Bacillati</taxon>
        <taxon>Actinomycetota</taxon>
        <taxon>Actinomycetes</taxon>
        <taxon>Kitasatosporales</taxon>
        <taxon>Streptomycetaceae</taxon>
        <taxon>Mangrovactinospora</taxon>
    </lineage>
</organism>
<dbReference type="InterPro" id="IPR009057">
    <property type="entry name" value="Homeodomain-like_sf"/>
</dbReference>
<sequence length="194" mass="20615">MAWDTARTKRLLLEAAVEEYAEHGPDGARVDRVAAQAGVNKERIYQYFGGKEKLFTAVLEAELAKAADAVPLPAPGEGDLGDFAGRLYDYHRGHPHLLRLLSWEGLRDGRAPVAAEAARAAHYTEKAAAVAALQEAGAADPQVAPGRLFGAVFALATWWLTMPQLARMSLAGADGSPAATRGDLVALARRMTAA</sequence>
<dbReference type="Pfam" id="PF00440">
    <property type="entry name" value="TetR_N"/>
    <property type="match status" value="1"/>
</dbReference>
<accession>A0A1J7C1I9</accession>
<dbReference type="STRING" id="1428644.BIV57_21630"/>
<keyword evidence="5" id="KW-1185">Reference proteome</keyword>
<dbReference type="SUPFAM" id="SSF46689">
    <property type="entry name" value="Homeodomain-like"/>
    <property type="match status" value="1"/>
</dbReference>
<dbReference type="Gene3D" id="1.10.357.10">
    <property type="entry name" value="Tetracycline Repressor, domain 2"/>
    <property type="match status" value="1"/>
</dbReference>
<evidence type="ECO:0000313" key="4">
    <source>
        <dbReference type="EMBL" id="OIV35432.1"/>
    </source>
</evidence>
<name>A0A1J7C1I9_9ACTN</name>
<proteinExistence type="predicted"/>
<evidence type="ECO:0000256" key="1">
    <source>
        <dbReference type="ARBA" id="ARBA00023125"/>
    </source>
</evidence>
<dbReference type="InterPro" id="IPR041467">
    <property type="entry name" value="Sco4008_C"/>
</dbReference>
<reference evidence="4 5" key="1">
    <citation type="submission" date="2016-10" db="EMBL/GenBank/DDBJ databases">
        <title>Genome sequence of Streptomyces gilvigriseus MUSC 26.</title>
        <authorList>
            <person name="Lee L.-H."/>
            <person name="Ser H.-L."/>
        </authorList>
    </citation>
    <scope>NUCLEOTIDE SEQUENCE [LARGE SCALE GENOMIC DNA]</scope>
    <source>
        <strain evidence="4 5">MUSC 26</strain>
    </source>
</reference>
<evidence type="ECO:0000259" key="3">
    <source>
        <dbReference type="PROSITE" id="PS50977"/>
    </source>
</evidence>
<dbReference type="PRINTS" id="PR00455">
    <property type="entry name" value="HTHTETR"/>
</dbReference>
<keyword evidence="1 2" id="KW-0238">DNA-binding</keyword>
<dbReference type="PROSITE" id="PS50977">
    <property type="entry name" value="HTH_TETR_2"/>
    <property type="match status" value="1"/>
</dbReference>
<dbReference type="RefSeq" id="WP_071658615.1">
    <property type="nucleotide sequence ID" value="NZ_MLCF01000155.1"/>
</dbReference>
<dbReference type="PANTHER" id="PTHR30328:SF54">
    <property type="entry name" value="HTH-TYPE TRANSCRIPTIONAL REPRESSOR SCO4008"/>
    <property type="match status" value="1"/>
</dbReference>
<dbReference type="InterPro" id="IPR050109">
    <property type="entry name" value="HTH-type_TetR-like_transc_reg"/>
</dbReference>
<dbReference type="PANTHER" id="PTHR30328">
    <property type="entry name" value="TRANSCRIPTIONAL REPRESSOR"/>
    <property type="match status" value="1"/>
</dbReference>
<protein>
    <recommendedName>
        <fullName evidence="3">HTH tetR-type domain-containing protein</fullName>
    </recommendedName>
</protein>
<gene>
    <name evidence="4" type="ORF">BIV57_21630</name>
</gene>
<dbReference type="OrthoDB" id="4726108at2"/>